<dbReference type="Proteomes" id="UP000298327">
    <property type="component" value="Unassembled WGS sequence"/>
</dbReference>
<comment type="caution">
    <text evidence="3">The sequence shown here is derived from an EMBL/GenBank/DDBJ whole genome shotgun (WGS) entry which is preliminary data.</text>
</comment>
<evidence type="ECO:0000313" key="4">
    <source>
        <dbReference type="Proteomes" id="UP000298327"/>
    </source>
</evidence>
<dbReference type="AlphaFoldDB" id="A0A4Y9YYC1"/>
<name>A0A4Y9YYC1_9AGAM</name>
<evidence type="ECO:0000256" key="2">
    <source>
        <dbReference type="SAM" id="SignalP"/>
    </source>
</evidence>
<evidence type="ECO:0000313" key="3">
    <source>
        <dbReference type="EMBL" id="TFY67596.1"/>
    </source>
</evidence>
<keyword evidence="4" id="KW-1185">Reference proteome</keyword>
<feature type="compositionally biased region" description="Polar residues" evidence="1">
    <location>
        <begin position="256"/>
        <end position="270"/>
    </location>
</feature>
<keyword evidence="2" id="KW-0732">Signal</keyword>
<sequence length="301" mass="31942">MAFRVLCVSLAALAVSVAANPLGLAQRDNVNCSDPRGPGSFLPVLFSASISNNGTAVTNSVAVDGSIVSFSWAPNVCRTNATFVIGAYTGSPTNAYANGASGSWIGPRAGPFGGYNATHHGSLVLNSEFFTQGQAYVVDLFEYDLATGDIREAVANQDFSWEVPQGKRAQGIKWSVTIRKCLGAPLAWPATSAARLALLHHAFVFTFHAQQPASPRRPIAMTFRILSVLLATLAISVAASPLELTQRDDIDRSNPRDSASSLPQLLSVSNNGTEVTNGLAVNGSTTDYSWVPNHRQHRLAN</sequence>
<feature type="region of interest" description="Disordered" evidence="1">
    <location>
        <begin position="248"/>
        <end position="270"/>
    </location>
</feature>
<feature type="chain" id="PRO_5021214876" evidence="2">
    <location>
        <begin position="20"/>
        <end position="301"/>
    </location>
</feature>
<feature type="signal peptide" evidence="2">
    <location>
        <begin position="1"/>
        <end position="19"/>
    </location>
</feature>
<dbReference type="EMBL" id="SEOQ01000186">
    <property type="protein sequence ID" value="TFY67596.1"/>
    <property type="molecule type" value="Genomic_DNA"/>
</dbReference>
<organism evidence="3 4">
    <name type="scientific">Dentipellis fragilis</name>
    <dbReference type="NCBI Taxonomy" id="205917"/>
    <lineage>
        <taxon>Eukaryota</taxon>
        <taxon>Fungi</taxon>
        <taxon>Dikarya</taxon>
        <taxon>Basidiomycota</taxon>
        <taxon>Agaricomycotina</taxon>
        <taxon>Agaricomycetes</taxon>
        <taxon>Russulales</taxon>
        <taxon>Hericiaceae</taxon>
        <taxon>Dentipellis</taxon>
    </lineage>
</organism>
<gene>
    <name evidence="3" type="ORF">EVG20_g3878</name>
</gene>
<reference evidence="3 4" key="1">
    <citation type="submission" date="2019-02" db="EMBL/GenBank/DDBJ databases">
        <title>Genome sequencing of the rare red list fungi Dentipellis fragilis.</title>
        <authorList>
            <person name="Buettner E."/>
            <person name="Kellner H."/>
        </authorList>
    </citation>
    <scope>NUCLEOTIDE SEQUENCE [LARGE SCALE GENOMIC DNA]</scope>
    <source>
        <strain evidence="3 4">DSM 105465</strain>
    </source>
</reference>
<protein>
    <submittedName>
        <fullName evidence="3">Uncharacterized protein</fullName>
    </submittedName>
</protein>
<evidence type="ECO:0000256" key="1">
    <source>
        <dbReference type="SAM" id="MobiDB-lite"/>
    </source>
</evidence>
<accession>A0A4Y9YYC1</accession>
<dbReference type="OrthoDB" id="3204178at2759"/>
<proteinExistence type="predicted"/>